<evidence type="ECO:0000256" key="5">
    <source>
        <dbReference type="PIRSR" id="PIRSR601211-2"/>
    </source>
</evidence>
<dbReference type="Gene3D" id="1.20.90.10">
    <property type="entry name" value="Phospholipase A2 domain"/>
    <property type="match status" value="1"/>
</dbReference>
<evidence type="ECO:0000256" key="8">
    <source>
        <dbReference type="RuleBase" id="RU361236"/>
    </source>
</evidence>
<dbReference type="SMART" id="SM00085">
    <property type="entry name" value="PA2c"/>
    <property type="match status" value="1"/>
</dbReference>
<dbReference type="GO" id="GO:0050482">
    <property type="term" value="P:arachidonate secretion"/>
    <property type="evidence" value="ECO:0007669"/>
    <property type="project" value="InterPro"/>
</dbReference>
<feature type="disulfide bond" evidence="6">
    <location>
        <begin position="57"/>
        <end position="73"/>
    </location>
</feature>
<dbReference type="SUPFAM" id="SSF48619">
    <property type="entry name" value="Phospholipase A2, PLA2"/>
    <property type="match status" value="1"/>
</dbReference>
<dbReference type="InterPro" id="IPR001211">
    <property type="entry name" value="PLA2"/>
</dbReference>
<dbReference type="InterPro" id="IPR036444">
    <property type="entry name" value="PLipase_A2_dom_sf"/>
</dbReference>
<feature type="disulfide bond" evidence="6">
    <location>
        <begin position="111"/>
        <end position="123"/>
    </location>
</feature>
<keyword evidence="8" id="KW-0732">Signal</keyword>
<evidence type="ECO:0000256" key="3">
    <source>
        <dbReference type="ARBA" id="ARBA00023157"/>
    </source>
</evidence>
<dbReference type="InterPro" id="IPR016090">
    <property type="entry name" value="PLA2-like_dom"/>
</dbReference>
<name>A0A4U5LZT3_STECR</name>
<keyword evidence="3 6" id="KW-1015">Disulfide bond</keyword>
<feature type="active site" evidence="4">
    <location>
        <position position="76"/>
    </location>
</feature>
<protein>
    <recommendedName>
        <fullName evidence="8">Phospholipase A2</fullName>
        <ecNumber evidence="8">3.1.1.4</ecNumber>
    </recommendedName>
</protein>
<feature type="active site" evidence="4">
    <location>
        <position position="126"/>
    </location>
</feature>
<dbReference type="InterPro" id="IPR033113">
    <property type="entry name" value="PLA2_histidine"/>
</dbReference>
<evidence type="ECO:0000313" key="11">
    <source>
        <dbReference type="Proteomes" id="UP000298663"/>
    </source>
</evidence>
<keyword evidence="5" id="KW-0479">Metal-binding</keyword>
<feature type="disulfide bond" evidence="6">
    <location>
        <begin position="79"/>
        <end position="125"/>
    </location>
</feature>
<dbReference type="PANTHER" id="PTHR11716:SF107">
    <property type="entry name" value="PHOSPHOLIPASE A2"/>
    <property type="match status" value="1"/>
</dbReference>
<dbReference type="Proteomes" id="UP000298663">
    <property type="component" value="Unassembled WGS sequence"/>
</dbReference>
<evidence type="ECO:0000256" key="6">
    <source>
        <dbReference type="PIRSR" id="PIRSR601211-3"/>
    </source>
</evidence>
<feature type="chain" id="PRO_5020884684" description="Phospholipase A2" evidence="8">
    <location>
        <begin position="23"/>
        <end position="152"/>
    </location>
</feature>
<dbReference type="EC" id="3.1.1.4" evidence="8"/>
<reference evidence="10 11" key="2">
    <citation type="journal article" date="2019" name="G3 (Bethesda)">
        <title>Hybrid Assembly of the Genome of the Entomopathogenic Nematode Steinernema carpocapsae Identifies the X-Chromosome.</title>
        <authorList>
            <person name="Serra L."/>
            <person name="Macchietto M."/>
            <person name="Macias-Munoz A."/>
            <person name="McGill C.J."/>
            <person name="Rodriguez I.M."/>
            <person name="Rodriguez B."/>
            <person name="Murad R."/>
            <person name="Mortazavi A."/>
        </authorList>
    </citation>
    <scope>NUCLEOTIDE SEQUENCE [LARGE SCALE GENOMIC DNA]</scope>
    <source>
        <strain evidence="10 11">ALL</strain>
    </source>
</reference>
<evidence type="ECO:0000259" key="9">
    <source>
        <dbReference type="SMART" id="SM00085"/>
    </source>
</evidence>
<evidence type="ECO:0000313" key="10">
    <source>
        <dbReference type="EMBL" id="TKR61874.1"/>
    </source>
</evidence>
<dbReference type="PROSITE" id="PS00119">
    <property type="entry name" value="PA2_ASP"/>
    <property type="match status" value="1"/>
</dbReference>
<gene>
    <name evidence="10" type="ORF">L596_028927</name>
</gene>
<dbReference type="GO" id="GO:0005576">
    <property type="term" value="C:extracellular region"/>
    <property type="evidence" value="ECO:0007669"/>
    <property type="project" value="UniProtKB-SubCell"/>
</dbReference>
<sequence length="152" mass="16826">MTMASYCLALALFLIFATSCMATPFKTQKLAVYNMEGMAQCALGHNVFELADYGCWCGPGGSGTPIDGVDNCCMHHDKCYDAAVDDGDCRNVMEEYLDPDDWSCSNHTIVCKETTDKCKAALCNCDRNVVMCWSKFPKVTSHKGCTKSKRIW</sequence>
<dbReference type="GO" id="GO:0005509">
    <property type="term" value="F:calcium ion binding"/>
    <property type="evidence" value="ECO:0007669"/>
    <property type="project" value="InterPro"/>
</dbReference>
<feature type="binding site" evidence="5">
    <location>
        <position position="60"/>
    </location>
    <ligand>
        <name>Ca(2+)</name>
        <dbReference type="ChEBI" id="CHEBI:29108"/>
    </ligand>
</feature>
<evidence type="ECO:0000256" key="1">
    <source>
        <dbReference type="ARBA" id="ARBA00004613"/>
    </source>
</evidence>
<comment type="cofactor">
    <cofactor evidence="5">
        <name>Ca(2+)</name>
        <dbReference type="ChEBI" id="CHEBI:29108"/>
    </cofactor>
    <text evidence="5">Binds 1 Ca(2+) ion per subunit.</text>
</comment>
<accession>A0A4U5LZT3</accession>
<feature type="binding site" evidence="5">
    <location>
        <position position="58"/>
    </location>
    <ligand>
        <name>Ca(2+)</name>
        <dbReference type="ChEBI" id="CHEBI:29108"/>
    </ligand>
</feature>
<dbReference type="PANTHER" id="PTHR11716">
    <property type="entry name" value="PHOSPHOLIPASE A2 FAMILY MEMBER"/>
    <property type="match status" value="1"/>
</dbReference>
<keyword evidence="5 8" id="KW-0106">Calcium</keyword>
<comment type="similarity">
    <text evidence="7">Belongs to the phospholipase A2 family.</text>
</comment>
<feature type="binding site" evidence="5">
    <location>
        <position position="77"/>
    </location>
    <ligand>
        <name>Ca(2+)</name>
        <dbReference type="ChEBI" id="CHEBI:29108"/>
    </ligand>
</feature>
<dbReference type="EMBL" id="AZBU02000011">
    <property type="protein sequence ID" value="TKR61874.1"/>
    <property type="molecule type" value="Genomic_DNA"/>
</dbReference>
<keyword evidence="8" id="KW-0378">Hydrolase</keyword>
<dbReference type="PRINTS" id="PR00389">
    <property type="entry name" value="PHPHLIPASEA2"/>
</dbReference>
<dbReference type="OrthoDB" id="5839847at2759"/>
<dbReference type="Pfam" id="PF00068">
    <property type="entry name" value="Phospholip_A2_1"/>
    <property type="match status" value="1"/>
</dbReference>
<dbReference type="STRING" id="34508.A0A4U5LZT3"/>
<organism evidence="10 11">
    <name type="scientific">Steinernema carpocapsae</name>
    <name type="common">Entomopathogenic nematode</name>
    <dbReference type="NCBI Taxonomy" id="34508"/>
    <lineage>
        <taxon>Eukaryota</taxon>
        <taxon>Metazoa</taxon>
        <taxon>Ecdysozoa</taxon>
        <taxon>Nematoda</taxon>
        <taxon>Chromadorea</taxon>
        <taxon>Rhabditida</taxon>
        <taxon>Tylenchina</taxon>
        <taxon>Panagrolaimomorpha</taxon>
        <taxon>Strongyloidoidea</taxon>
        <taxon>Steinernematidae</taxon>
        <taxon>Steinernema</taxon>
    </lineage>
</organism>
<keyword evidence="8" id="KW-0443">Lipid metabolism</keyword>
<dbReference type="AlphaFoldDB" id="A0A4U5LZT3"/>
<feature type="disulfide bond" evidence="6">
    <location>
        <begin position="89"/>
        <end position="118"/>
    </location>
</feature>
<proteinExistence type="inferred from homology"/>
<evidence type="ECO:0000256" key="4">
    <source>
        <dbReference type="PIRSR" id="PIRSR601211-1"/>
    </source>
</evidence>
<dbReference type="InterPro" id="IPR033112">
    <property type="entry name" value="PLA2_Asp_AS"/>
</dbReference>
<dbReference type="GO" id="GO:0016042">
    <property type="term" value="P:lipid catabolic process"/>
    <property type="evidence" value="ECO:0007669"/>
    <property type="project" value="InterPro"/>
</dbReference>
<reference evidence="10 11" key="1">
    <citation type="journal article" date="2015" name="Genome Biol.">
        <title>Comparative genomics of Steinernema reveals deeply conserved gene regulatory networks.</title>
        <authorList>
            <person name="Dillman A.R."/>
            <person name="Macchietto M."/>
            <person name="Porter C.F."/>
            <person name="Rogers A."/>
            <person name="Williams B."/>
            <person name="Antoshechkin I."/>
            <person name="Lee M.M."/>
            <person name="Goodwin Z."/>
            <person name="Lu X."/>
            <person name="Lewis E.E."/>
            <person name="Goodrich-Blair H."/>
            <person name="Stock S.P."/>
            <person name="Adams B.J."/>
            <person name="Sternberg P.W."/>
            <person name="Mortazavi A."/>
        </authorList>
    </citation>
    <scope>NUCLEOTIDE SEQUENCE [LARGE SCALE GENOMIC DNA]</scope>
    <source>
        <strain evidence="10 11">ALL</strain>
    </source>
</reference>
<keyword evidence="2 8" id="KW-0964">Secreted</keyword>
<keyword evidence="11" id="KW-1185">Reference proteome</keyword>
<feature type="disulfide bond" evidence="6">
    <location>
        <begin position="72"/>
        <end position="132"/>
    </location>
</feature>
<comment type="subcellular location">
    <subcellularLocation>
        <location evidence="1 8">Secreted</location>
    </subcellularLocation>
</comment>
<dbReference type="GO" id="GO:0006644">
    <property type="term" value="P:phospholipid metabolic process"/>
    <property type="evidence" value="ECO:0007669"/>
    <property type="project" value="InterPro"/>
</dbReference>
<dbReference type="PROSITE" id="PS00118">
    <property type="entry name" value="PA2_HIS"/>
    <property type="match status" value="1"/>
</dbReference>
<feature type="signal peptide" evidence="8">
    <location>
        <begin position="1"/>
        <end position="22"/>
    </location>
</feature>
<comment type="catalytic activity">
    <reaction evidence="8">
        <text>a 1,2-diacyl-sn-glycero-3-phosphocholine + H2O = a 1-acyl-sn-glycero-3-phosphocholine + a fatty acid + H(+)</text>
        <dbReference type="Rhea" id="RHEA:15801"/>
        <dbReference type="ChEBI" id="CHEBI:15377"/>
        <dbReference type="ChEBI" id="CHEBI:15378"/>
        <dbReference type="ChEBI" id="CHEBI:28868"/>
        <dbReference type="ChEBI" id="CHEBI:57643"/>
        <dbReference type="ChEBI" id="CHEBI:58168"/>
        <dbReference type="EC" id="3.1.1.4"/>
    </reaction>
</comment>
<evidence type="ECO:0000256" key="7">
    <source>
        <dbReference type="RuleBase" id="RU003654"/>
    </source>
</evidence>
<feature type="domain" description="Phospholipase A2-like central" evidence="9">
    <location>
        <begin position="31"/>
        <end position="146"/>
    </location>
</feature>
<evidence type="ECO:0000256" key="2">
    <source>
        <dbReference type="ARBA" id="ARBA00022525"/>
    </source>
</evidence>
<dbReference type="GO" id="GO:0004623">
    <property type="term" value="F:phospholipase A2 activity"/>
    <property type="evidence" value="ECO:0007669"/>
    <property type="project" value="UniProtKB-EC"/>
</dbReference>
<dbReference type="CDD" id="cd00125">
    <property type="entry name" value="PLA2c"/>
    <property type="match status" value="1"/>
</dbReference>
<comment type="caution">
    <text evidence="10">The sequence shown here is derived from an EMBL/GenBank/DDBJ whole genome shotgun (WGS) entry which is preliminary data.</text>
</comment>